<dbReference type="InterPro" id="IPR042534">
    <property type="entry name" value="SAP18_sf"/>
</dbReference>
<evidence type="ECO:0000313" key="3">
    <source>
        <dbReference type="EMBL" id="KAK8233480.1"/>
    </source>
</evidence>
<accession>A0ABR1YM17</accession>
<name>A0ABR1YM17_9PEZI</name>
<comment type="caution">
    <text evidence="3">The sequence shown here is derived from an EMBL/GenBank/DDBJ whole genome shotgun (WGS) entry which is preliminary data.</text>
</comment>
<protein>
    <submittedName>
        <fullName evidence="3">Sin3 associated polypeptide p18-domain-containing protein</fullName>
    </submittedName>
</protein>
<comment type="similarity">
    <text evidence="1">Belongs to the SAP18 family.</text>
</comment>
<keyword evidence="4" id="KW-1185">Reference proteome</keyword>
<feature type="region of interest" description="Disordered" evidence="2">
    <location>
        <begin position="186"/>
        <end position="275"/>
    </location>
</feature>
<dbReference type="PANTHER" id="PTHR13082">
    <property type="entry name" value="SAP18"/>
    <property type="match status" value="1"/>
</dbReference>
<gene>
    <name evidence="3" type="ORF">HDK90DRAFT_268693</name>
</gene>
<reference evidence="3 4" key="1">
    <citation type="submission" date="2024-04" db="EMBL/GenBank/DDBJ databases">
        <title>Phyllosticta paracitricarpa is synonymous to the EU quarantine fungus P. citricarpa based on phylogenomic analyses.</title>
        <authorList>
            <consortium name="Lawrence Berkeley National Laboratory"/>
            <person name="Van Ingen-Buijs V.A."/>
            <person name="Van Westerhoven A.C."/>
            <person name="Haridas S."/>
            <person name="Skiadas P."/>
            <person name="Martin F."/>
            <person name="Groenewald J.Z."/>
            <person name="Crous P.W."/>
            <person name="Seidl M.F."/>
        </authorList>
    </citation>
    <scope>NUCLEOTIDE SEQUENCE [LARGE SCALE GENOMIC DNA]</scope>
    <source>
        <strain evidence="3 4">CBS 123374</strain>
    </source>
</reference>
<feature type="compositionally biased region" description="Gly residues" evidence="2">
    <location>
        <begin position="209"/>
        <end position="248"/>
    </location>
</feature>
<dbReference type="Pfam" id="PF06487">
    <property type="entry name" value="SAP18"/>
    <property type="match status" value="1"/>
</dbReference>
<evidence type="ECO:0000256" key="1">
    <source>
        <dbReference type="ARBA" id="ARBA00009143"/>
    </source>
</evidence>
<dbReference type="InterPro" id="IPR010516">
    <property type="entry name" value="SAP18"/>
</dbReference>
<dbReference type="EMBL" id="JBBWRZ010000006">
    <property type="protein sequence ID" value="KAK8233480.1"/>
    <property type="molecule type" value="Genomic_DNA"/>
</dbReference>
<dbReference type="Gene3D" id="3.10.20.550">
    <property type="entry name" value="ASAP complex, SAP18 subunit"/>
    <property type="match status" value="1"/>
</dbReference>
<sequence length="275" mass="28755">MATTTAAAKIDRQTTTPFLLKLFYRQSAFHRLDEFSPYANSPPPPHLQIYTWPSCTLRELTHLLVTALPSLLPSPAIGTRLSFRLIFPDTKGAAMAMSGGGGRGADNGNVPPGRYLSKELGSVIIGGGGPGVEEDDVAPPANPRAAAAAALDRLEGDADKTLADARFVIGDYVSCCILPPGPDGSVATGPPPVPASRGYGPPPSREYGGRGLGGRENGFGDRYGGGVGYGRRGGGPRYDGGRMGGGVPMGEWRRGEIPRGEPAPYGRGRGRPRPY</sequence>
<evidence type="ECO:0000256" key="2">
    <source>
        <dbReference type="SAM" id="MobiDB-lite"/>
    </source>
</evidence>
<feature type="compositionally biased region" description="Pro residues" evidence="2">
    <location>
        <begin position="189"/>
        <end position="204"/>
    </location>
</feature>
<dbReference type="Proteomes" id="UP001492380">
    <property type="component" value="Unassembled WGS sequence"/>
</dbReference>
<proteinExistence type="inferred from homology"/>
<evidence type="ECO:0000313" key="4">
    <source>
        <dbReference type="Proteomes" id="UP001492380"/>
    </source>
</evidence>
<organism evidence="3 4">
    <name type="scientific">Phyllosticta capitalensis</name>
    <dbReference type="NCBI Taxonomy" id="121624"/>
    <lineage>
        <taxon>Eukaryota</taxon>
        <taxon>Fungi</taxon>
        <taxon>Dikarya</taxon>
        <taxon>Ascomycota</taxon>
        <taxon>Pezizomycotina</taxon>
        <taxon>Dothideomycetes</taxon>
        <taxon>Dothideomycetes incertae sedis</taxon>
        <taxon>Botryosphaeriales</taxon>
        <taxon>Phyllostictaceae</taxon>
        <taxon>Phyllosticta</taxon>
    </lineage>
</organism>
<dbReference type="PANTHER" id="PTHR13082:SF0">
    <property type="entry name" value="HISTONE DEACETYLASE COMPLEX SUBUNIT SAP18"/>
    <property type="match status" value="1"/>
</dbReference>